<dbReference type="EMBL" id="KE560591">
    <property type="protein sequence ID" value="EPZ36329.1"/>
    <property type="molecule type" value="Genomic_DNA"/>
</dbReference>
<gene>
    <name evidence="2" type="ORF">O9G_005950</name>
    <name evidence="3" type="ORF">ROZALSC1DRAFT_26946</name>
</gene>
<feature type="transmembrane region" description="Helical" evidence="1">
    <location>
        <begin position="77"/>
        <end position="94"/>
    </location>
</feature>
<keyword evidence="4" id="KW-1185">Reference proteome</keyword>
<sequence length="185" mass="21127">MSQAQIDLIQPTETSPITFKRPNLKDIERQQEIISSIRIDKRTAFLLESRGFLQNVFSGFFGMLGGAFMYYKMRGGYIGNISVMGGALLGALYGHQFSTWACHATLKYRIPQLYSSIHLLDHMKMYLSDEDKNKISAIKELSTETFNNMKLVPEHSGNNEYFYASFVDDQNDPIKNQAKYATINK</sequence>
<dbReference type="Proteomes" id="UP000030755">
    <property type="component" value="Unassembled WGS sequence"/>
</dbReference>
<keyword evidence="1" id="KW-0812">Transmembrane</keyword>
<evidence type="ECO:0000313" key="2">
    <source>
        <dbReference type="EMBL" id="EPZ36329.1"/>
    </source>
</evidence>
<proteinExistence type="predicted"/>
<evidence type="ECO:0000256" key="1">
    <source>
        <dbReference type="SAM" id="Phobius"/>
    </source>
</evidence>
<dbReference type="HOGENOM" id="CLU_1462124_0_0_1"/>
<evidence type="ECO:0000313" key="4">
    <source>
        <dbReference type="Proteomes" id="UP000030755"/>
    </source>
</evidence>
<dbReference type="EMBL" id="ML004938">
    <property type="protein sequence ID" value="RKP21660.1"/>
    <property type="molecule type" value="Genomic_DNA"/>
</dbReference>
<name>A0A075B168_ROZAC</name>
<evidence type="ECO:0000313" key="5">
    <source>
        <dbReference type="Proteomes" id="UP000281549"/>
    </source>
</evidence>
<reference evidence="2 4" key="1">
    <citation type="journal article" date="2013" name="Curr. Biol.">
        <title>Shared signatures of parasitism and phylogenomics unite Cryptomycota and microsporidia.</title>
        <authorList>
            <person name="James T.Y."/>
            <person name="Pelin A."/>
            <person name="Bonen L."/>
            <person name="Ahrendt S."/>
            <person name="Sain D."/>
            <person name="Corradi N."/>
            <person name="Stajich J.E."/>
        </authorList>
    </citation>
    <scope>NUCLEOTIDE SEQUENCE [LARGE SCALE GENOMIC DNA]</scope>
    <source>
        <strain evidence="2">CSF55</strain>
        <strain evidence="2">CSF55</strain>
    </source>
</reference>
<keyword evidence="1" id="KW-0472">Membrane</keyword>
<dbReference type="Proteomes" id="UP000281549">
    <property type="component" value="Unassembled WGS sequence"/>
</dbReference>
<dbReference type="AlphaFoldDB" id="A0A075B168"/>
<evidence type="ECO:0000313" key="3">
    <source>
        <dbReference type="EMBL" id="RKP21660.1"/>
    </source>
</evidence>
<reference evidence="3" key="3">
    <citation type="submission" date="2018-08" db="EMBL/GenBank/DDBJ databases">
        <title>Leveraging single-cell genomics to expand the Fungal Tree of Life.</title>
        <authorList>
            <consortium name="DOE Joint Genome Institute"/>
            <person name="Ahrendt S.R."/>
            <person name="Quandt C.A."/>
            <person name="Ciobanu D."/>
            <person name="Clum A."/>
            <person name="Salamov A."/>
            <person name="Andreopoulos B."/>
            <person name="Cheng J.-F."/>
            <person name="Woyke T."/>
            <person name="Pelin A."/>
            <person name="Henrissat B."/>
            <person name="Reynolds N."/>
            <person name="Benny G.L."/>
            <person name="Smith M.E."/>
            <person name="James T.Y."/>
            <person name="Grigoriev I.V."/>
        </authorList>
    </citation>
    <scope>NUCLEOTIDE SEQUENCE</scope>
    <source>
        <strain evidence="3">CSF55</strain>
    </source>
</reference>
<accession>A0A075B168</accession>
<feature type="transmembrane region" description="Helical" evidence="1">
    <location>
        <begin position="52"/>
        <end position="71"/>
    </location>
</feature>
<reference evidence="5" key="2">
    <citation type="journal article" date="2018" name="Nat. Microbiol.">
        <title>Leveraging single-cell genomics to expand the fungal tree of life.</title>
        <authorList>
            <person name="Ahrendt S.R."/>
            <person name="Quandt C.A."/>
            <person name="Ciobanu D."/>
            <person name="Clum A."/>
            <person name="Salamov A."/>
            <person name="Andreopoulos B."/>
            <person name="Cheng J.F."/>
            <person name="Woyke T."/>
            <person name="Pelin A."/>
            <person name="Henrissat B."/>
            <person name="Reynolds N.K."/>
            <person name="Benny G.L."/>
            <person name="Smith M.E."/>
            <person name="James T.Y."/>
            <person name="Grigoriev I.V."/>
        </authorList>
    </citation>
    <scope>NUCLEOTIDE SEQUENCE [LARGE SCALE GENOMIC DNA]</scope>
    <source>
        <strain evidence="5">CSF55</strain>
    </source>
</reference>
<protein>
    <submittedName>
        <fullName evidence="2">Uncharacterized protein</fullName>
    </submittedName>
</protein>
<keyword evidence="1" id="KW-1133">Transmembrane helix</keyword>
<organism evidence="2 4">
    <name type="scientific">Rozella allomycis (strain CSF55)</name>
    <dbReference type="NCBI Taxonomy" id="988480"/>
    <lineage>
        <taxon>Eukaryota</taxon>
        <taxon>Fungi</taxon>
        <taxon>Fungi incertae sedis</taxon>
        <taxon>Cryptomycota</taxon>
        <taxon>Cryptomycota incertae sedis</taxon>
        <taxon>Rozella</taxon>
    </lineage>
</organism>